<dbReference type="AlphaFoldDB" id="A0A8D8MAU7"/>
<sequence length="155" mass="16184">MTVSAQSLLLLFVVSSVNIVLVRALDCTACQSEVSWEDCQQTASVTSCTTDEVNDFHGVASIGNPTLSQGSPEDAFQCFAVHVRSKDSGPATSPDRFSKGCTFAKTDFCQGWSSTLEVVKCGADGGGDVSFGGVGRLGAMGLVGMITVGLFLRMI</sequence>
<reference evidence="2" key="1">
    <citation type="submission" date="2021-05" db="EMBL/GenBank/DDBJ databases">
        <authorList>
            <person name="Alioto T."/>
            <person name="Alioto T."/>
            <person name="Gomez Garrido J."/>
        </authorList>
    </citation>
    <scope>NUCLEOTIDE SEQUENCE</scope>
</reference>
<evidence type="ECO:0000256" key="1">
    <source>
        <dbReference type="SAM" id="SignalP"/>
    </source>
</evidence>
<keyword evidence="1" id="KW-0732">Signal</keyword>
<feature type="signal peptide" evidence="1">
    <location>
        <begin position="1"/>
        <end position="24"/>
    </location>
</feature>
<protein>
    <submittedName>
        <fullName evidence="2">(northern house mosquito) hypothetical protein</fullName>
    </submittedName>
</protein>
<proteinExistence type="predicted"/>
<name>A0A8D8MAU7_CULPI</name>
<organism evidence="2">
    <name type="scientific">Culex pipiens</name>
    <name type="common">House mosquito</name>
    <dbReference type="NCBI Taxonomy" id="7175"/>
    <lineage>
        <taxon>Eukaryota</taxon>
        <taxon>Metazoa</taxon>
        <taxon>Ecdysozoa</taxon>
        <taxon>Arthropoda</taxon>
        <taxon>Hexapoda</taxon>
        <taxon>Insecta</taxon>
        <taxon>Pterygota</taxon>
        <taxon>Neoptera</taxon>
        <taxon>Endopterygota</taxon>
        <taxon>Diptera</taxon>
        <taxon>Nematocera</taxon>
        <taxon>Culicoidea</taxon>
        <taxon>Culicidae</taxon>
        <taxon>Culicinae</taxon>
        <taxon>Culicini</taxon>
        <taxon>Culex</taxon>
        <taxon>Culex</taxon>
    </lineage>
</organism>
<accession>A0A8D8MAU7</accession>
<dbReference type="EMBL" id="HBUE01296983">
    <property type="protein sequence ID" value="CAG6576926.1"/>
    <property type="molecule type" value="Transcribed_RNA"/>
</dbReference>
<dbReference type="EMBL" id="HBUE01191068">
    <property type="protein sequence ID" value="CAG6525219.1"/>
    <property type="molecule type" value="Transcribed_RNA"/>
</dbReference>
<feature type="chain" id="PRO_5036428360" evidence="1">
    <location>
        <begin position="25"/>
        <end position="155"/>
    </location>
</feature>
<evidence type="ECO:0000313" key="2">
    <source>
        <dbReference type="EMBL" id="CAG6525219.1"/>
    </source>
</evidence>